<dbReference type="RefSeq" id="XP_018076125.1">
    <property type="nucleotide sequence ID" value="XM_018212812.1"/>
</dbReference>
<dbReference type="AlphaFoldDB" id="A0A194XNF1"/>
<dbReference type="PANTHER" id="PTHR33572">
    <property type="entry name" value="SPORE DEVELOPMENT REGULATOR VOSA"/>
    <property type="match status" value="1"/>
</dbReference>
<organism evidence="8 9">
    <name type="scientific">Mollisia scopiformis</name>
    <name type="common">Conifer needle endophyte fungus</name>
    <name type="synonym">Phialocephala scopiformis</name>
    <dbReference type="NCBI Taxonomy" id="149040"/>
    <lineage>
        <taxon>Eukaryota</taxon>
        <taxon>Fungi</taxon>
        <taxon>Dikarya</taxon>
        <taxon>Ascomycota</taxon>
        <taxon>Pezizomycotina</taxon>
        <taxon>Leotiomycetes</taxon>
        <taxon>Helotiales</taxon>
        <taxon>Mollisiaceae</taxon>
        <taxon>Mollisia</taxon>
    </lineage>
</organism>
<evidence type="ECO:0000259" key="7">
    <source>
        <dbReference type="PROSITE" id="PS51821"/>
    </source>
</evidence>
<keyword evidence="3" id="KW-0805">Transcription regulation</keyword>
<sequence length="497" mass="54576">MSGVQTSHQFAAAATSQIANLHRDDCKLEVRQQPSNARVAVGKEKDRKPVDPPPIVQLKIPHQIDPHQNFLQSPYFFLSCCLVNDSPNQHSQGTLGTALAGTLVSSLHRLKDNSNSDGAFFVFGDLSVKVEGQFRLQFNLYQMRDEHCYHIATVTSDSFTVHSAKNFTGMAESTFLTRTFSDQGVRLRLRKEPRTLLRKRGPADDNYQPRTYNKNSNRNQNNDVERQPVTSPDSQDSTSQGQNEGVDSMTAHSAAFEHRPSMGRHYSEQSPTVYAGTGSYEESTKRPRTASDHGQTPSFNHQTQIGDASHYGGRTYSDPQPSYGSYGAQITQPSTYGTYTSPGGFTSPIQGRDPYNRDFSFAAPKLNTQLSTLSPYENQRSPNTAYFQQTYAPVVPQSPYSTSMLPTTVGQRMQHAQTAIADLGIGRMSQSPMTLQGVNSMAPPAGGRMGYPVGSIPRRDSASYANYPDINQNMSLGGTASFPVRSGPPSSGGFIDR</sequence>
<name>A0A194XNF1_MOLSC</name>
<dbReference type="InParanoid" id="A0A194XNF1"/>
<feature type="compositionally biased region" description="Polar residues" evidence="6">
    <location>
        <begin position="317"/>
        <end position="329"/>
    </location>
</feature>
<dbReference type="Pfam" id="PF11754">
    <property type="entry name" value="Velvet"/>
    <property type="match status" value="2"/>
</dbReference>
<dbReference type="GO" id="GO:0030435">
    <property type="term" value="P:sporulation resulting in formation of a cellular spore"/>
    <property type="evidence" value="ECO:0007669"/>
    <property type="project" value="UniProtKB-KW"/>
</dbReference>
<keyword evidence="2" id="KW-0749">Sporulation</keyword>
<evidence type="ECO:0000313" key="8">
    <source>
        <dbReference type="EMBL" id="KUJ21770.1"/>
    </source>
</evidence>
<accession>A0A194XNF1</accession>
<evidence type="ECO:0000256" key="3">
    <source>
        <dbReference type="ARBA" id="ARBA00023015"/>
    </source>
</evidence>
<dbReference type="EMBL" id="KQ947407">
    <property type="protein sequence ID" value="KUJ21770.1"/>
    <property type="molecule type" value="Genomic_DNA"/>
</dbReference>
<feature type="compositionally biased region" description="Polar residues" evidence="6">
    <location>
        <begin position="292"/>
        <end position="306"/>
    </location>
</feature>
<evidence type="ECO:0000256" key="6">
    <source>
        <dbReference type="SAM" id="MobiDB-lite"/>
    </source>
</evidence>
<evidence type="ECO:0000256" key="2">
    <source>
        <dbReference type="ARBA" id="ARBA00022969"/>
    </source>
</evidence>
<dbReference type="KEGG" id="psco:LY89DRAFT_664936"/>
<reference evidence="8 9" key="1">
    <citation type="submission" date="2015-10" db="EMBL/GenBank/DDBJ databases">
        <title>Full genome of DAOMC 229536 Phialocephala scopiformis, a fungal endophyte of spruce producing the potent anti-insectan compound rugulosin.</title>
        <authorList>
            <consortium name="DOE Joint Genome Institute"/>
            <person name="Walker A.K."/>
            <person name="Frasz S.L."/>
            <person name="Seifert K.A."/>
            <person name="Miller J.D."/>
            <person name="Mondo S.J."/>
            <person name="Labutti K."/>
            <person name="Lipzen A."/>
            <person name="Dockter R."/>
            <person name="Kennedy M."/>
            <person name="Grigoriev I.V."/>
            <person name="Spatafora J.W."/>
        </authorList>
    </citation>
    <scope>NUCLEOTIDE SEQUENCE [LARGE SCALE GENOMIC DNA]</scope>
    <source>
        <strain evidence="8 9">CBS 120377</strain>
    </source>
</reference>
<dbReference type="PANTHER" id="PTHR33572:SF18">
    <property type="entry name" value="SPORE DEVELOPMENT REGULATOR VOSA"/>
    <property type="match status" value="1"/>
</dbReference>
<gene>
    <name evidence="8" type="ORF">LY89DRAFT_664936</name>
</gene>
<dbReference type="InterPro" id="IPR038491">
    <property type="entry name" value="Velvet_dom_sf"/>
</dbReference>
<evidence type="ECO:0000256" key="5">
    <source>
        <dbReference type="ARBA" id="ARBA00023242"/>
    </source>
</evidence>
<keyword evidence="4" id="KW-0804">Transcription</keyword>
<protein>
    <recommendedName>
        <fullName evidence="7">Velvet domain-containing protein</fullName>
    </recommendedName>
</protein>
<comment type="subcellular location">
    <subcellularLocation>
        <location evidence="1">Nucleus</location>
    </subcellularLocation>
</comment>
<dbReference type="GO" id="GO:0005634">
    <property type="term" value="C:nucleus"/>
    <property type="evidence" value="ECO:0007669"/>
    <property type="project" value="UniProtKB-SubCell"/>
</dbReference>
<evidence type="ECO:0000256" key="1">
    <source>
        <dbReference type="ARBA" id="ARBA00004123"/>
    </source>
</evidence>
<feature type="domain" description="Velvet" evidence="7">
    <location>
        <begin position="19"/>
        <end position="190"/>
    </location>
</feature>
<dbReference type="InterPro" id="IPR037525">
    <property type="entry name" value="Velvet_dom"/>
</dbReference>
<feature type="compositionally biased region" description="Polar residues" evidence="6">
    <location>
        <begin position="208"/>
        <end position="245"/>
    </location>
</feature>
<keyword evidence="9" id="KW-1185">Reference proteome</keyword>
<dbReference type="GeneID" id="28822538"/>
<dbReference type="Gene3D" id="2.60.40.3960">
    <property type="entry name" value="Velvet domain"/>
    <property type="match status" value="1"/>
</dbReference>
<dbReference type="OrthoDB" id="5599552at2759"/>
<proteinExistence type="predicted"/>
<dbReference type="Proteomes" id="UP000070700">
    <property type="component" value="Unassembled WGS sequence"/>
</dbReference>
<evidence type="ECO:0000256" key="4">
    <source>
        <dbReference type="ARBA" id="ARBA00023163"/>
    </source>
</evidence>
<feature type="region of interest" description="Disordered" evidence="6">
    <location>
        <begin position="191"/>
        <end position="329"/>
    </location>
</feature>
<feature type="region of interest" description="Disordered" evidence="6">
    <location>
        <begin position="475"/>
        <end position="497"/>
    </location>
</feature>
<dbReference type="PROSITE" id="PS51821">
    <property type="entry name" value="VELVET"/>
    <property type="match status" value="1"/>
</dbReference>
<keyword evidence="5" id="KW-0539">Nucleus</keyword>
<dbReference type="InterPro" id="IPR021740">
    <property type="entry name" value="Velvet"/>
</dbReference>
<feature type="compositionally biased region" description="Basic and acidic residues" evidence="6">
    <location>
        <begin position="282"/>
        <end position="291"/>
    </location>
</feature>
<evidence type="ECO:0000313" key="9">
    <source>
        <dbReference type="Proteomes" id="UP000070700"/>
    </source>
</evidence>